<evidence type="ECO:0000313" key="5">
    <source>
        <dbReference type="Proteomes" id="UP000000267"/>
    </source>
</evidence>
<feature type="compositionally biased region" description="Basic and acidic residues" evidence="2">
    <location>
        <begin position="1068"/>
        <end position="1081"/>
    </location>
</feature>
<feature type="region of interest" description="Disordered" evidence="2">
    <location>
        <begin position="916"/>
        <end position="947"/>
    </location>
</feature>
<feature type="compositionally biased region" description="Basic and acidic residues" evidence="2">
    <location>
        <begin position="824"/>
        <end position="843"/>
    </location>
</feature>
<dbReference type="RefSeq" id="XP_001644533.1">
    <property type="nucleotide sequence ID" value="XM_001644483.1"/>
</dbReference>
<dbReference type="GO" id="GO:0004674">
    <property type="term" value="F:protein serine/threonine kinase activity"/>
    <property type="evidence" value="ECO:0007669"/>
    <property type="project" value="TreeGrafter"/>
</dbReference>
<dbReference type="InterPro" id="IPR011009">
    <property type="entry name" value="Kinase-like_dom_sf"/>
</dbReference>
<dbReference type="eggNOG" id="KOG1989">
    <property type="taxonomic scope" value="Eukaryota"/>
</dbReference>
<feature type="compositionally biased region" description="Basic and acidic residues" evidence="2">
    <location>
        <begin position="554"/>
        <end position="573"/>
    </location>
</feature>
<feature type="region of interest" description="Disordered" evidence="2">
    <location>
        <begin position="531"/>
        <end position="590"/>
    </location>
</feature>
<dbReference type="AlphaFoldDB" id="A7TM33"/>
<feature type="region of interest" description="Disordered" evidence="2">
    <location>
        <begin position="968"/>
        <end position="1101"/>
    </location>
</feature>
<dbReference type="PROSITE" id="PS00108">
    <property type="entry name" value="PROTEIN_KINASE_ST"/>
    <property type="match status" value="1"/>
</dbReference>
<feature type="compositionally biased region" description="Polar residues" evidence="2">
    <location>
        <begin position="975"/>
        <end position="991"/>
    </location>
</feature>
<evidence type="ECO:0000313" key="4">
    <source>
        <dbReference type="EMBL" id="EDO16675.1"/>
    </source>
</evidence>
<dbReference type="STRING" id="436907.A7TM33"/>
<evidence type="ECO:0000256" key="2">
    <source>
        <dbReference type="SAM" id="MobiDB-lite"/>
    </source>
</evidence>
<feature type="region of interest" description="Disordered" evidence="2">
    <location>
        <begin position="812"/>
        <end position="875"/>
    </location>
</feature>
<name>A7TM33_VANPO</name>
<dbReference type="EMBL" id="DS480419">
    <property type="protein sequence ID" value="EDO16675.1"/>
    <property type="molecule type" value="Genomic_DNA"/>
</dbReference>
<keyword evidence="1" id="KW-0547">Nucleotide-binding</keyword>
<organism evidence="5">
    <name type="scientific">Vanderwaltozyma polyspora (strain ATCC 22028 / DSM 70294 / BCRC 21397 / CBS 2163 / NBRC 10782 / NRRL Y-8283 / UCD 57-17)</name>
    <name type="common">Kluyveromyces polysporus</name>
    <dbReference type="NCBI Taxonomy" id="436907"/>
    <lineage>
        <taxon>Eukaryota</taxon>
        <taxon>Fungi</taxon>
        <taxon>Dikarya</taxon>
        <taxon>Ascomycota</taxon>
        <taxon>Saccharomycotina</taxon>
        <taxon>Saccharomycetes</taxon>
        <taxon>Saccharomycetales</taxon>
        <taxon>Saccharomycetaceae</taxon>
        <taxon>Vanderwaltozyma</taxon>
    </lineage>
</organism>
<dbReference type="Pfam" id="PF00069">
    <property type="entry name" value="Pkinase"/>
    <property type="match status" value="1"/>
</dbReference>
<feature type="compositionally biased region" description="Basic residues" evidence="2">
    <location>
        <begin position="770"/>
        <end position="782"/>
    </location>
</feature>
<dbReference type="GO" id="GO:0005737">
    <property type="term" value="C:cytoplasm"/>
    <property type="evidence" value="ECO:0007669"/>
    <property type="project" value="TreeGrafter"/>
</dbReference>
<dbReference type="GO" id="GO:0007015">
    <property type="term" value="P:actin filament organization"/>
    <property type="evidence" value="ECO:0007669"/>
    <property type="project" value="TreeGrafter"/>
</dbReference>
<accession>A7TM33</accession>
<gene>
    <name evidence="4" type="ORF">Kpol_1052p22</name>
</gene>
<feature type="compositionally biased region" description="Polar residues" evidence="2">
    <location>
        <begin position="575"/>
        <end position="586"/>
    </location>
</feature>
<feature type="compositionally biased region" description="Polar residues" evidence="2">
    <location>
        <begin position="1008"/>
        <end position="1033"/>
    </location>
</feature>
<proteinExistence type="predicted"/>
<dbReference type="GO" id="GO:0000147">
    <property type="term" value="P:actin cortical patch assembly"/>
    <property type="evidence" value="ECO:0007669"/>
    <property type="project" value="TreeGrafter"/>
</dbReference>
<dbReference type="InterPro" id="IPR008271">
    <property type="entry name" value="Ser/Thr_kinase_AS"/>
</dbReference>
<dbReference type="Gene3D" id="1.10.510.10">
    <property type="entry name" value="Transferase(Phosphotransferase) domain 1"/>
    <property type="match status" value="1"/>
</dbReference>
<feature type="compositionally biased region" description="Low complexity" evidence="2">
    <location>
        <begin position="535"/>
        <end position="550"/>
    </location>
</feature>
<feature type="compositionally biased region" description="Basic and acidic residues" evidence="2">
    <location>
        <begin position="1034"/>
        <end position="1048"/>
    </location>
</feature>
<dbReference type="HOGENOM" id="CLU_005611_0_0_1"/>
<feature type="compositionally biased region" description="Basic and acidic residues" evidence="2">
    <location>
        <begin position="923"/>
        <end position="947"/>
    </location>
</feature>
<evidence type="ECO:0000259" key="3">
    <source>
        <dbReference type="PROSITE" id="PS50011"/>
    </source>
</evidence>
<evidence type="ECO:0000256" key="1">
    <source>
        <dbReference type="ARBA" id="ARBA00022741"/>
    </source>
</evidence>
<dbReference type="SMART" id="SM00220">
    <property type="entry name" value="S_TKc"/>
    <property type="match status" value="1"/>
</dbReference>
<feature type="compositionally biased region" description="Polar residues" evidence="2">
    <location>
        <begin position="409"/>
        <end position="431"/>
    </location>
</feature>
<feature type="region of interest" description="Disordered" evidence="2">
    <location>
        <begin position="752"/>
        <end position="788"/>
    </location>
</feature>
<sequence length="1101" mass="123569">MSPSDGSSSRGANCSGNKPSAVEKFANGSTVVVGNKKVEIVKYLTEGGFAQIYIVKFLENSNEFDSNNSNIPLKIGDLACLKRVLVQDENGLNEMRNEVEVMKLLKGAPNIVQYFDSNASRRKDGTNGFEVLLLMELCPNKSLLDFMNQRLTTKLSEKEILTIMHDVTLAVAQMHTLSPPLIHRDIKIENVLVDSQNGFKLADFGSTSKCFPAVSAHQDIAILSQDIFMHTTPQYRSPEMIDLYKCLPIDEKSDIWALGIFLYKLLFYITPFEMTGQFAILHSKYDFPQTNYSSRLINLIIIMLSENPNLRPNIYQVLHEICSISGTRLEITDKYGQGPYNFDQFRKFQNELQSLQVQMFNLQQRKTENDGKLNQSDEILLNNLYTSTFELSPKIPIDSNSIPNTTISTGSNSNYLSVTQNDQPSIFSKSRNQSEERLENRKSVISEDRLSRHTSSTNDSNKNTQPPLFSESNIQLERAISINVLNDTEQYETAAQMYKTLSGPHPGQSVDIPKSIEQPLAEFNLSAPIYSQRPKSSSSFSSSGAKSSKSTHLIRQELEKEEASSIETTKKQDATGATKQHKSNNPFPKMTEEYKASLPNQQAANTYFMNELQNAAPMTMENSQFPNTDNSATLPSISQNNQQTNIIGQNQTLPQPFQNPLYFDARETYANSQPQLNFQTPQPPNVQQNPVNTIPKANIPNGQVDMRMKFNYGVPNVQYFQVPYSTSPTTANMNKPNLGNINTNSMVSKTPVMNSVTSGKDDAVPPLPPHPRKEKSLSRKKSIHEEIERNEDERAKIISDRILDESNVLIELSPPRLPRKPSNKKSEESTGMKKSRSFEKPRANLDLTYNELDFSQDDSQTTPGSDASPTDELENSMLSSESIDINLDDAKKGKHLGRISNINSIKNDEVKFKSPLLITGDNSHPRSELVSKGHSSRSKDDSFKKTTVDIKNSRRSLDLKYQEVHFTSPDLKAQSRASNPSTNKNSNIQTGHSDSSSSHLHSNSNSHGNVFQYGSTSSHRNNNESTLSRNGNRVNHDLEKYKNSRKGESGSSISLSSEVRNSFSRARQSLDLERLRRDNFKSESSSGKRRSFFSVFKGDKK</sequence>
<dbReference type="OrthoDB" id="2018507at2759"/>
<feature type="region of interest" description="Disordered" evidence="2">
    <location>
        <begin position="409"/>
        <end position="471"/>
    </location>
</feature>
<feature type="compositionally biased region" description="Low complexity" evidence="2">
    <location>
        <begin position="992"/>
        <end position="1007"/>
    </location>
</feature>
<dbReference type="KEGG" id="vpo:Kpol_1052p22"/>
<feature type="domain" description="Protein kinase" evidence="3">
    <location>
        <begin position="38"/>
        <end position="322"/>
    </location>
</feature>
<dbReference type="SUPFAM" id="SSF56112">
    <property type="entry name" value="Protein kinase-like (PK-like)"/>
    <property type="match status" value="1"/>
</dbReference>
<keyword evidence="5" id="KW-1185">Reference proteome</keyword>
<feature type="compositionally biased region" description="Low complexity" evidence="2">
    <location>
        <begin position="1049"/>
        <end position="1058"/>
    </location>
</feature>
<feature type="compositionally biased region" description="Polar residues" evidence="2">
    <location>
        <begin position="453"/>
        <end position="471"/>
    </location>
</feature>
<feature type="compositionally biased region" description="Basic and acidic residues" evidence="2">
    <location>
        <begin position="432"/>
        <end position="451"/>
    </location>
</feature>
<dbReference type="PhylomeDB" id="A7TM33"/>
<dbReference type="FunCoup" id="A7TM33">
    <property type="interactions" value="343"/>
</dbReference>
<reference evidence="4 5" key="1">
    <citation type="journal article" date="2007" name="Proc. Natl. Acad. Sci. U.S.A.">
        <title>Independent sorting-out of thousands of duplicated gene pairs in two yeast species descended from a whole-genome duplication.</title>
        <authorList>
            <person name="Scannell D.R."/>
            <person name="Frank A.C."/>
            <person name="Conant G.C."/>
            <person name="Byrne K.P."/>
            <person name="Woolfit M."/>
            <person name="Wolfe K.H."/>
        </authorList>
    </citation>
    <scope>NUCLEOTIDE SEQUENCE [LARGE SCALE GENOMIC DNA]</scope>
    <source>
        <strain evidence="5">ATCC 22028 / DSM 70294 / BCRC 21397 / CBS 2163 / NBRC 10782 / NRRL Y-8283 / UCD 57-17</strain>
    </source>
</reference>
<dbReference type="InterPro" id="IPR000719">
    <property type="entry name" value="Prot_kinase_dom"/>
</dbReference>
<dbReference type="GO" id="GO:0005524">
    <property type="term" value="F:ATP binding"/>
    <property type="evidence" value="ECO:0007669"/>
    <property type="project" value="InterPro"/>
</dbReference>
<dbReference type="OMA" id="PFEMTGQ"/>
<dbReference type="GeneID" id="5544830"/>
<dbReference type="PANTHER" id="PTHR22967">
    <property type="entry name" value="SERINE/THREONINE PROTEIN KINASE"/>
    <property type="match status" value="1"/>
</dbReference>
<protein>
    <recommendedName>
        <fullName evidence="3">Protein kinase domain-containing protein</fullName>
    </recommendedName>
</protein>
<feature type="compositionally biased region" description="Polar residues" evidence="2">
    <location>
        <begin position="857"/>
        <end position="868"/>
    </location>
</feature>
<dbReference type="Proteomes" id="UP000000267">
    <property type="component" value="Unassembled WGS sequence"/>
</dbReference>
<dbReference type="PANTHER" id="PTHR22967:SF65">
    <property type="entry name" value="SERINE_THREONINE-PROTEIN KINASE AKL1"/>
    <property type="match status" value="1"/>
</dbReference>
<dbReference type="PROSITE" id="PS50011">
    <property type="entry name" value="PROTEIN_KINASE_DOM"/>
    <property type="match status" value="1"/>
</dbReference>
<dbReference type="InParanoid" id="A7TM33"/>